<evidence type="ECO:0000313" key="2">
    <source>
        <dbReference type="EMBL" id="AGA33447.1"/>
    </source>
</evidence>
<reference evidence="2" key="1">
    <citation type="submission" date="2015-12" db="EMBL/GenBank/DDBJ databases">
        <authorList>
            <person name="Tikhonova T.V."/>
            <person name="Pavlov A.R."/>
            <person name="Beletsky A.V."/>
            <person name="Mardanov A.V."/>
            <person name="Sorokin D.Y."/>
            <person name="Ravin N.V."/>
            <person name="Popov V.O."/>
        </authorList>
    </citation>
    <scope>NUCLEOTIDE SEQUENCE</scope>
    <source>
        <strain evidence="2">DSM 14787</strain>
    </source>
</reference>
<evidence type="ECO:0000256" key="1">
    <source>
        <dbReference type="SAM" id="MobiDB-lite"/>
    </source>
</evidence>
<gene>
    <name evidence="2" type="ordered locus">TVNIR_1785</name>
</gene>
<organism evidence="2 3">
    <name type="scientific">Thioalkalivibrio nitratireducens (strain DSM 14787 / UNIQEM 213 / ALEN2)</name>
    <dbReference type="NCBI Taxonomy" id="1255043"/>
    <lineage>
        <taxon>Bacteria</taxon>
        <taxon>Pseudomonadati</taxon>
        <taxon>Pseudomonadota</taxon>
        <taxon>Gammaproteobacteria</taxon>
        <taxon>Chromatiales</taxon>
        <taxon>Ectothiorhodospiraceae</taxon>
        <taxon>Thioalkalivibrio</taxon>
    </lineage>
</organism>
<dbReference type="EMBL" id="CP003989">
    <property type="protein sequence ID" value="AGA33447.1"/>
    <property type="molecule type" value="Genomic_DNA"/>
</dbReference>
<name>L0DWR7_THIND</name>
<proteinExistence type="predicted"/>
<feature type="region of interest" description="Disordered" evidence="1">
    <location>
        <begin position="73"/>
        <end position="94"/>
    </location>
</feature>
<dbReference type="PATRIC" id="fig|1255043.3.peg.1807"/>
<dbReference type="HOGENOM" id="CLU_2385205_0_0_6"/>
<sequence length="94" mass="10430">MTFKVGELVIMQNASYYTEWNGALGVIVSPLAPRTSMDLLSMRYRTSPSYRVKVLASEGIVVDARPHQLRRLRGPDEPVATTRRALRPVAGEAS</sequence>
<dbReference type="RefSeq" id="WP_015258574.1">
    <property type="nucleotide sequence ID" value="NC_019902.2"/>
</dbReference>
<dbReference type="OrthoDB" id="5736516at2"/>
<evidence type="ECO:0000313" key="3">
    <source>
        <dbReference type="Proteomes" id="UP000010809"/>
    </source>
</evidence>
<dbReference type="KEGG" id="tni:TVNIR_1785"/>
<dbReference type="AlphaFoldDB" id="L0DWR7"/>
<accession>L0DWR7</accession>
<dbReference type="STRING" id="1255043.TVNIR_1785"/>
<protein>
    <submittedName>
        <fullName evidence="2">Uncharacterized protein</fullName>
    </submittedName>
</protein>
<dbReference type="Proteomes" id="UP000010809">
    <property type="component" value="Chromosome"/>
</dbReference>
<keyword evidence="3" id="KW-1185">Reference proteome</keyword>